<protein>
    <recommendedName>
        <fullName evidence="3">Secreted protein</fullName>
    </recommendedName>
</protein>
<reference evidence="1 2" key="2">
    <citation type="journal article" date="2023" name="ChemBioChem">
        <title>Acyltransferase Domain Exchange between Two Independent Type I Polyketide Synthases in the Same Producer Strain of Macrolide Antibiotics.</title>
        <authorList>
            <person name="Kudo F."/>
            <person name="Kishikawa K."/>
            <person name="Tsuboi K."/>
            <person name="Kido T."/>
            <person name="Usui T."/>
            <person name="Hashimoto J."/>
            <person name="Shin-Ya K."/>
            <person name="Miyanaga A."/>
            <person name="Eguchi T."/>
        </authorList>
    </citation>
    <scope>NUCLEOTIDE SEQUENCE [LARGE SCALE GENOMIC DNA]</scope>
    <source>
        <strain evidence="1 2">A-8890</strain>
    </source>
</reference>
<sequence>MVVRNVLKLLSFSVRVLKVSCWIPVGCRQRWHARVPAGNWPFGQCGPFIAALLYVPRDMCDRRADPDGQAAVLLETELIHARIGTGRTGTGLDWNSRPNGVRLDDGSQEGLVVLSSRKPTCEQTCKPTWKPIRRSTWKRSRKKSWAQLNILE</sequence>
<evidence type="ECO:0000313" key="2">
    <source>
        <dbReference type="Proteomes" id="UP001321542"/>
    </source>
</evidence>
<evidence type="ECO:0008006" key="3">
    <source>
        <dbReference type="Google" id="ProtNLM"/>
    </source>
</evidence>
<gene>
    <name evidence="1" type="ORF">SGFS_050710</name>
</gene>
<keyword evidence="2" id="KW-1185">Reference proteome</keyword>
<reference evidence="1 2" key="1">
    <citation type="journal article" date="2010" name="ChemBioChem">
        <title>Cloning and characterization of the biosynthetic gene cluster of 16-membered macrolide antibiotic FD-891: involvement of a dual functional cytochrome P450 monooxygenase catalyzing epoxidation and hydroxylation.</title>
        <authorList>
            <person name="Kudo F."/>
            <person name="Motegi A."/>
            <person name="Mizoue K."/>
            <person name="Eguchi T."/>
        </authorList>
    </citation>
    <scope>NUCLEOTIDE SEQUENCE [LARGE SCALE GENOMIC DNA]</scope>
    <source>
        <strain evidence="1 2">A-8890</strain>
    </source>
</reference>
<proteinExistence type="predicted"/>
<dbReference type="EMBL" id="AP018448">
    <property type="protein sequence ID" value="BBC33777.1"/>
    <property type="molecule type" value="Genomic_DNA"/>
</dbReference>
<accession>A0ABN5VK34</accession>
<evidence type="ECO:0000313" key="1">
    <source>
        <dbReference type="EMBL" id="BBC33777.1"/>
    </source>
</evidence>
<organism evidence="1 2">
    <name type="scientific">Streptomyces graminofaciens</name>
    <dbReference type="NCBI Taxonomy" id="68212"/>
    <lineage>
        <taxon>Bacteria</taxon>
        <taxon>Bacillati</taxon>
        <taxon>Actinomycetota</taxon>
        <taxon>Actinomycetes</taxon>
        <taxon>Kitasatosporales</taxon>
        <taxon>Streptomycetaceae</taxon>
        <taxon>Streptomyces</taxon>
    </lineage>
</organism>
<dbReference type="Proteomes" id="UP001321542">
    <property type="component" value="Chromosome"/>
</dbReference>
<name>A0ABN5VK34_9ACTN</name>